<dbReference type="InterPro" id="IPR047767">
    <property type="entry name" value="PSP1-like"/>
</dbReference>
<evidence type="ECO:0000256" key="1">
    <source>
        <dbReference type="SAM" id="MobiDB-lite"/>
    </source>
</evidence>
<comment type="caution">
    <text evidence="3">The sequence shown here is derived from an EMBL/GenBank/DDBJ whole genome shotgun (WGS) entry which is preliminary data.</text>
</comment>
<evidence type="ECO:0000313" key="3">
    <source>
        <dbReference type="EMBL" id="OQR95182.1"/>
    </source>
</evidence>
<evidence type="ECO:0000259" key="2">
    <source>
        <dbReference type="PROSITE" id="PS51411"/>
    </source>
</evidence>
<sequence>MLARWTLPPVDGADNQLLDDLVTTAFPSLALDMPRHPRRESKLETWKGIKNATSPASSSGDNQRDAEPTGDDPALWPAFDYNCKPALNALAPTYTPVQVMPRAAPQPLQAAPVLPVPNALHVPAVNYFPPLPPQPYGYHSTVPPFEGQHSAVRYYEVEFKRCRRCIFAGYQRHRVGDYVRVEADRGFDVGHVVLRGETFDSFRSSLLQAYGDTMHVEKRLALPLKHVIRAVSATELQLLAHKLQEEAAVLQVCREMVRQRCLSMVVIDAEYQFDRHKLTFFFEADRRIDFRELVRDLFGLYKTRIWLQQIT</sequence>
<evidence type="ECO:0000313" key="4">
    <source>
        <dbReference type="Proteomes" id="UP000243579"/>
    </source>
</evidence>
<feature type="region of interest" description="Disordered" evidence="1">
    <location>
        <begin position="32"/>
        <end position="73"/>
    </location>
</feature>
<accession>A0A1V9ZB63</accession>
<dbReference type="Pfam" id="PF04468">
    <property type="entry name" value="PSP1"/>
    <property type="match status" value="1"/>
</dbReference>
<dbReference type="InterPro" id="IPR007557">
    <property type="entry name" value="PSP1_C"/>
</dbReference>
<dbReference type="AlphaFoldDB" id="A0A1V9ZB63"/>
<reference evidence="3 4" key="1">
    <citation type="journal article" date="2014" name="Genome Biol. Evol.">
        <title>The secreted proteins of Achlya hypogyna and Thraustotheca clavata identify the ancestral oomycete secretome and reveal gene acquisitions by horizontal gene transfer.</title>
        <authorList>
            <person name="Misner I."/>
            <person name="Blouin N."/>
            <person name="Leonard G."/>
            <person name="Richards T.A."/>
            <person name="Lane C.E."/>
        </authorList>
    </citation>
    <scope>NUCLEOTIDE SEQUENCE [LARGE SCALE GENOMIC DNA]</scope>
    <source>
        <strain evidence="3 4">ATCC 48635</strain>
    </source>
</reference>
<dbReference type="PANTHER" id="PTHR43830:SF3">
    <property type="entry name" value="PROTEIN PSP1"/>
    <property type="match status" value="1"/>
</dbReference>
<dbReference type="Proteomes" id="UP000243579">
    <property type="component" value="Unassembled WGS sequence"/>
</dbReference>
<dbReference type="NCBIfam" id="NF041131">
    <property type="entry name" value="RicT_YaaT_fam"/>
    <property type="match status" value="1"/>
</dbReference>
<feature type="compositionally biased region" description="Polar residues" evidence="1">
    <location>
        <begin position="51"/>
        <end position="61"/>
    </location>
</feature>
<gene>
    <name evidence="3" type="ORF">ACHHYP_00242</name>
</gene>
<proteinExistence type="predicted"/>
<dbReference type="GO" id="GO:0005737">
    <property type="term" value="C:cytoplasm"/>
    <property type="evidence" value="ECO:0007669"/>
    <property type="project" value="TreeGrafter"/>
</dbReference>
<dbReference type="OrthoDB" id="243127at2759"/>
<feature type="domain" description="PSP1 C-terminal" evidence="2">
    <location>
        <begin position="225"/>
        <end position="310"/>
    </location>
</feature>
<protein>
    <recommendedName>
        <fullName evidence="2">PSP1 C-terminal domain-containing protein</fullName>
    </recommendedName>
</protein>
<dbReference type="PROSITE" id="PS51411">
    <property type="entry name" value="PSP1_C"/>
    <property type="match status" value="1"/>
</dbReference>
<dbReference type="EMBL" id="JNBR01000333">
    <property type="protein sequence ID" value="OQR95182.1"/>
    <property type="molecule type" value="Genomic_DNA"/>
</dbReference>
<organism evidence="3 4">
    <name type="scientific">Achlya hypogyna</name>
    <name type="common">Oomycete</name>
    <name type="synonym">Protoachlya hypogyna</name>
    <dbReference type="NCBI Taxonomy" id="1202772"/>
    <lineage>
        <taxon>Eukaryota</taxon>
        <taxon>Sar</taxon>
        <taxon>Stramenopiles</taxon>
        <taxon>Oomycota</taxon>
        <taxon>Saprolegniomycetes</taxon>
        <taxon>Saprolegniales</taxon>
        <taxon>Achlyaceae</taxon>
        <taxon>Achlya</taxon>
    </lineage>
</organism>
<dbReference type="PANTHER" id="PTHR43830">
    <property type="entry name" value="PROTEIN PSP1"/>
    <property type="match status" value="1"/>
</dbReference>
<name>A0A1V9ZB63_ACHHY</name>
<keyword evidence="4" id="KW-1185">Reference proteome</keyword>